<dbReference type="PANTHER" id="PTHR35889">
    <property type="entry name" value="CYCLOINULO-OLIGOSACCHARIDE FRUCTANOTRANSFERASE-RELATED"/>
    <property type="match status" value="1"/>
</dbReference>
<name>F0SFZ9_RUBBR</name>
<keyword evidence="2" id="KW-0732">Signal</keyword>
<dbReference type="InterPro" id="IPR011429">
    <property type="entry name" value="Cyt_c_Planctomycete-type"/>
</dbReference>
<dbReference type="SUPFAM" id="SSF46626">
    <property type="entry name" value="Cytochrome c"/>
    <property type="match status" value="1"/>
</dbReference>
<reference evidence="7" key="1">
    <citation type="submission" date="2011-02" db="EMBL/GenBank/DDBJ databases">
        <title>The complete genome of Planctomyces brasiliensis DSM 5305.</title>
        <authorList>
            <person name="Lucas S."/>
            <person name="Copeland A."/>
            <person name="Lapidus A."/>
            <person name="Bruce D."/>
            <person name="Goodwin L."/>
            <person name="Pitluck S."/>
            <person name="Kyrpides N."/>
            <person name="Mavromatis K."/>
            <person name="Pagani I."/>
            <person name="Ivanova N."/>
            <person name="Ovchinnikova G."/>
            <person name="Lu M."/>
            <person name="Detter J.C."/>
            <person name="Han C."/>
            <person name="Land M."/>
            <person name="Hauser L."/>
            <person name="Markowitz V."/>
            <person name="Cheng J.-F."/>
            <person name="Hugenholtz P."/>
            <person name="Woyke T."/>
            <person name="Wu D."/>
            <person name="Tindall B."/>
            <person name="Pomrenke H.G."/>
            <person name="Brambilla E."/>
            <person name="Klenk H.-P."/>
            <person name="Eisen J.A."/>
        </authorList>
    </citation>
    <scope>NUCLEOTIDE SEQUENCE [LARGE SCALE GENOMIC DNA]</scope>
    <source>
        <strain evidence="7">ATCC 49424 / DSM 5305 / JCM 21570 / NBRC 103401 / IFAM 1448</strain>
    </source>
</reference>
<dbReference type="KEGG" id="pbs:Plabr_0661"/>
<evidence type="ECO:0000259" key="3">
    <source>
        <dbReference type="Pfam" id="PF07583"/>
    </source>
</evidence>
<evidence type="ECO:0000256" key="1">
    <source>
        <dbReference type="SAM" id="Coils"/>
    </source>
</evidence>
<evidence type="ECO:0000313" key="6">
    <source>
        <dbReference type="EMBL" id="ADY58288.1"/>
    </source>
</evidence>
<dbReference type="OrthoDB" id="127107at2"/>
<dbReference type="STRING" id="756272.Plabr_0661"/>
<dbReference type="AlphaFoldDB" id="F0SFZ9"/>
<dbReference type="GO" id="GO:0020037">
    <property type="term" value="F:heme binding"/>
    <property type="evidence" value="ECO:0007669"/>
    <property type="project" value="InterPro"/>
</dbReference>
<dbReference type="EMBL" id="CP002546">
    <property type="protein sequence ID" value="ADY58288.1"/>
    <property type="molecule type" value="Genomic_DNA"/>
</dbReference>
<dbReference type="HOGENOM" id="CLU_005632_1_0_0"/>
<accession>F0SFZ9</accession>
<evidence type="ECO:0000259" key="4">
    <source>
        <dbReference type="Pfam" id="PF07587"/>
    </source>
</evidence>
<dbReference type="PANTHER" id="PTHR35889:SF3">
    <property type="entry name" value="F-BOX DOMAIN-CONTAINING PROTEIN"/>
    <property type="match status" value="1"/>
</dbReference>
<proteinExistence type="predicted"/>
<feature type="domain" description="Cytochrome C Planctomycete-type" evidence="5">
    <location>
        <begin position="44"/>
        <end position="100"/>
    </location>
</feature>
<evidence type="ECO:0000259" key="5">
    <source>
        <dbReference type="Pfam" id="PF07635"/>
    </source>
</evidence>
<feature type="signal peptide" evidence="2">
    <location>
        <begin position="1"/>
        <end position="25"/>
    </location>
</feature>
<evidence type="ECO:0000313" key="7">
    <source>
        <dbReference type="Proteomes" id="UP000006860"/>
    </source>
</evidence>
<keyword evidence="1" id="KW-0175">Coiled coil</keyword>
<keyword evidence="7" id="KW-1185">Reference proteome</keyword>
<dbReference type="eggNOG" id="COG2010">
    <property type="taxonomic scope" value="Bacteria"/>
</dbReference>
<gene>
    <name evidence="6" type="ordered locus">Plabr_0661</name>
</gene>
<evidence type="ECO:0000256" key="2">
    <source>
        <dbReference type="SAM" id="SignalP"/>
    </source>
</evidence>
<dbReference type="Pfam" id="PF07635">
    <property type="entry name" value="PSCyt1"/>
    <property type="match status" value="1"/>
</dbReference>
<dbReference type="InterPro" id="IPR036909">
    <property type="entry name" value="Cyt_c-like_dom_sf"/>
</dbReference>
<dbReference type="InterPro" id="IPR022655">
    <property type="entry name" value="DUF1553"/>
</dbReference>
<dbReference type="RefSeq" id="WP_013627031.1">
    <property type="nucleotide sequence ID" value="NC_015174.1"/>
</dbReference>
<dbReference type="GO" id="GO:0009055">
    <property type="term" value="F:electron transfer activity"/>
    <property type="evidence" value="ECO:0007669"/>
    <property type="project" value="InterPro"/>
</dbReference>
<evidence type="ECO:0008006" key="8">
    <source>
        <dbReference type="Google" id="ProtNLM"/>
    </source>
</evidence>
<feature type="coiled-coil region" evidence="1">
    <location>
        <begin position="611"/>
        <end position="656"/>
    </location>
</feature>
<feature type="domain" description="DUF1549" evidence="3">
    <location>
        <begin position="154"/>
        <end position="358"/>
    </location>
</feature>
<dbReference type="Proteomes" id="UP000006860">
    <property type="component" value="Chromosome"/>
</dbReference>
<organism evidence="6 7">
    <name type="scientific">Rubinisphaera brasiliensis (strain ATCC 49424 / DSM 5305 / JCM 21570 / IAM 15109 / NBRC 103401 / IFAM 1448)</name>
    <name type="common">Planctomyces brasiliensis</name>
    <dbReference type="NCBI Taxonomy" id="756272"/>
    <lineage>
        <taxon>Bacteria</taxon>
        <taxon>Pseudomonadati</taxon>
        <taxon>Planctomycetota</taxon>
        <taxon>Planctomycetia</taxon>
        <taxon>Planctomycetales</taxon>
        <taxon>Planctomycetaceae</taxon>
        <taxon>Rubinisphaera</taxon>
    </lineage>
</organism>
<dbReference type="Pfam" id="PF07583">
    <property type="entry name" value="PSCyt2"/>
    <property type="match status" value="1"/>
</dbReference>
<sequence length="1023" mass="115268">MSRFFTSSALAACLFWLLLNAPVSAGEKDAVEYRHVETLLRRHCYRCHNDSKQEGGLNLTRRQAVFGQADSLESIVVPGKPKASLLIARVSDHDYGDIMPLDAAALKPLQIQTLSEWIATGATWPESAEPAIHWAYQPVSRPNVPAIGSSGNAIDAFIQQKLTEASLQPSSQLPPALWLRRVSLALTGLPPTLEELDQFENDSSAEARERAVDRLLSSPRFGERWAVPWLDLARYADSNGFQADQLRDSWAFRDWVIKSMNADQPFDQFVIEQLAGDMLPEATVEQKIATGFHRTVTCNVEAGVHPEQNRVNQVFDRVNTTGTAFLGTTLECAQCHDHKYDPIDQEDYYRLFACFNNTPLEVKNTAGVTWDFYGPAMDLPLPAEKERTRRQLQRQIAAFEQERDELKQKQLAGYQSWLDSLAAAPEESLWQPLIPEHVSTEGQEQIRVLDDGSVLLTGPVPDKALYTALLPLPAGTITAIKLETLTHDELPGRGPGRGDPVRTNFVLHDVKATQRFGNEPDQPVPFLRAFADFSQSRWDVSGLIDNDPKSGWAIAPQFSQDHWAVLVLSQPLQSNGSTSLEVTLDQHFGSGRNIGRFRLSAFLGSPEQLELPEEIRQLAQTKDRNKKQEDELRDFYLSQDSDLARLDKRIQQVEKQLKAVQPDTTLVMVEMDEPRQTHILERGEYLHPAESVEPGLPKIFGNPDALNPPNRLGLARWIASEQNPLLARVTVNRWWTELFGQGLVKTLEDFGTQGEPPTHPELLDWLAAELMENGWSRKQLLKSIVLSDAFGQSAAATPELLKRDPANELFARGPRFRMKAEMVRDNALAISGLLSDKMHGPPVMPYQPEGLWRSIGRNQPKWKMETDEDRFRRGIYIIWKRDAPYPSLMNFDAPDRTACVAQRPRTNTPLQALTLLNDPAFGEMSLGLAVRMLQADGSSDETRLREGFRLCTSREPVERELHVLQRLLTQERQLVASQPELIKQRMSLKQPGFPLNWDNDRELAIWFAIANALLNLDETMTQG</sequence>
<feature type="chain" id="PRO_5003256929" description="Cytochrome c domain-containing protein" evidence="2">
    <location>
        <begin position="26"/>
        <end position="1023"/>
    </location>
</feature>
<protein>
    <recommendedName>
        <fullName evidence="8">Cytochrome c domain-containing protein</fullName>
    </recommendedName>
</protein>
<dbReference type="InterPro" id="IPR011444">
    <property type="entry name" value="DUF1549"/>
</dbReference>
<dbReference type="Pfam" id="PF07587">
    <property type="entry name" value="PSD1"/>
    <property type="match status" value="1"/>
</dbReference>
<feature type="domain" description="DUF1553" evidence="4">
    <location>
        <begin position="710"/>
        <end position="967"/>
    </location>
</feature>